<name>A0ABN1Q1W9_9ACTN</name>
<dbReference type="SMART" id="SM01040">
    <property type="entry name" value="Bro-N"/>
    <property type="match status" value="1"/>
</dbReference>
<dbReference type="InterPro" id="IPR003497">
    <property type="entry name" value="BRO_N_domain"/>
</dbReference>
<dbReference type="PANTHER" id="PTHR36180">
    <property type="entry name" value="DNA-BINDING PROTEIN-RELATED-RELATED"/>
    <property type="match status" value="1"/>
</dbReference>
<dbReference type="PANTHER" id="PTHR36180:SF2">
    <property type="entry name" value="BRO FAMILY PROTEIN"/>
    <property type="match status" value="1"/>
</dbReference>
<dbReference type="Pfam" id="PF02498">
    <property type="entry name" value="Bro-N"/>
    <property type="match status" value="1"/>
</dbReference>
<dbReference type="PROSITE" id="PS51750">
    <property type="entry name" value="BRO_N"/>
    <property type="match status" value="1"/>
</dbReference>
<dbReference type="EMBL" id="BAAAHH010000001">
    <property type="protein sequence ID" value="GAA0936246.1"/>
    <property type="molecule type" value="Genomic_DNA"/>
</dbReference>
<gene>
    <name evidence="2" type="ORF">GCM10009550_01890</name>
</gene>
<protein>
    <recommendedName>
        <fullName evidence="1">Bro-N domain-containing protein</fullName>
    </recommendedName>
</protein>
<proteinExistence type="predicted"/>
<evidence type="ECO:0000313" key="2">
    <source>
        <dbReference type="EMBL" id="GAA0936246.1"/>
    </source>
</evidence>
<dbReference type="RefSeq" id="WP_344235605.1">
    <property type="nucleotide sequence ID" value="NZ_BAAAHH010000001.1"/>
</dbReference>
<accession>A0ABN1Q1W9</accession>
<dbReference type="Proteomes" id="UP001500665">
    <property type="component" value="Unassembled WGS sequence"/>
</dbReference>
<feature type="domain" description="Bro-N" evidence="1">
    <location>
        <begin position="4"/>
        <end position="109"/>
    </location>
</feature>
<reference evidence="2 3" key="1">
    <citation type="journal article" date="2019" name="Int. J. Syst. Evol. Microbiol.">
        <title>The Global Catalogue of Microorganisms (GCM) 10K type strain sequencing project: providing services to taxonomists for standard genome sequencing and annotation.</title>
        <authorList>
            <consortium name="The Broad Institute Genomics Platform"/>
            <consortium name="The Broad Institute Genome Sequencing Center for Infectious Disease"/>
            <person name="Wu L."/>
            <person name="Ma J."/>
        </authorList>
    </citation>
    <scope>NUCLEOTIDE SEQUENCE [LARGE SCALE GENOMIC DNA]</scope>
    <source>
        <strain evidence="2 3">JCM 10696</strain>
    </source>
</reference>
<comment type="caution">
    <text evidence="2">The sequence shown here is derived from an EMBL/GenBank/DDBJ whole genome shotgun (WGS) entry which is preliminary data.</text>
</comment>
<evidence type="ECO:0000259" key="1">
    <source>
        <dbReference type="PROSITE" id="PS51750"/>
    </source>
</evidence>
<organism evidence="2 3">
    <name type="scientific">Actinocorallia libanotica</name>
    <dbReference type="NCBI Taxonomy" id="46162"/>
    <lineage>
        <taxon>Bacteria</taxon>
        <taxon>Bacillati</taxon>
        <taxon>Actinomycetota</taxon>
        <taxon>Actinomycetes</taxon>
        <taxon>Streptosporangiales</taxon>
        <taxon>Thermomonosporaceae</taxon>
        <taxon>Actinocorallia</taxon>
    </lineage>
</organism>
<evidence type="ECO:0000313" key="3">
    <source>
        <dbReference type="Proteomes" id="UP001500665"/>
    </source>
</evidence>
<keyword evidence="3" id="KW-1185">Reference proteome</keyword>
<sequence>MNKGTELQPFTFPTTGQRVRSTLINDEPWFVAADVCKALEIKNSRDALAGLDDDEKGVATTDTPGGDQQVSVINEAGLYSLILRSRKPEAKAFKRWITHEVLPAIRKTGSYSVAQKPASALEALAQTVAILQEQETRLASVEAKVEAIEGRHDWFAALGFAKLHGLPTENSYLIRVGLKASSLMRKDGLKPVKRQNAMYGEVNTYPVAYLEQAFAEVKA</sequence>